<dbReference type="EMBL" id="CAJVQC010009008">
    <property type="protein sequence ID" value="CAG8599222.1"/>
    <property type="molecule type" value="Genomic_DNA"/>
</dbReference>
<name>A0ACA9MMB9_9GLOM</name>
<gene>
    <name evidence="1" type="ORF">RPERSI_LOCUS5848</name>
</gene>
<sequence length="216" mass="25798">MVYTDKCPVLSNTEWRDNCQFPVIHKGETPSDWMKRIWDQLTNYKNNNRLTDDKKRYLIARKMEYLYEGDLGHSVGINIAICYSCNKLVYSKIGSGYEYWFPHFMDEHWSTNCTGNAYCDISHKDYMELKSKSEANSYFEKEAIRRYELWVQNAIKKLECAREVGKKIRAVKVIQQKWLEIFYKPEGMCATQLVEHYKLLWAVREEMRQINNAQLI</sequence>
<proteinExistence type="predicted"/>
<comment type="caution">
    <text evidence="1">The sequence shown here is derived from an EMBL/GenBank/DDBJ whole genome shotgun (WGS) entry which is preliminary data.</text>
</comment>
<evidence type="ECO:0000313" key="2">
    <source>
        <dbReference type="Proteomes" id="UP000789920"/>
    </source>
</evidence>
<dbReference type="Proteomes" id="UP000789920">
    <property type="component" value="Unassembled WGS sequence"/>
</dbReference>
<organism evidence="1 2">
    <name type="scientific">Racocetra persica</name>
    <dbReference type="NCBI Taxonomy" id="160502"/>
    <lineage>
        <taxon>Eukaryota</taxon>
        <taxon>Fungi</taxon>
        <taxon>Fungi incertae sedis</taxon>
        <taxon>Mucoromycota</taxon>
        <taxon>Glomeromycotina</taxon>
        <taxon>Glomeromycetes</taxon>
        <taxon>Diversisporales</taxon>
        <taxon>Gigasporaceae</taxon>
        <taxon>Racocetra</taxon>
    </lineage>
</organism>
<keyword evidence="2" id="KW-1185">Reference proteome</keyword>
<reference evidence="1" key="1">
    <citation type="submission" date="2021-06" db="EMBL/GenBank/DDBJ databases">
        <authorList>
            <person name="Kallberg Y."/>
            <person name="Tangrot J."/>
            <person name="Rosling A."/>
        </authorList>
    </citation>
    <scope>NUCLEOTIDE SEQUENCE</scope>
    <source>
        <strain evidence="1">MA461A</strain>
    </source>
</reference>
<protein>
    <submittedName>
        <fullName evidence="1">17613_t:CDS:1</fullName>
    </submittedName>
</protein>
<evidence type="ECO:0000313" key="1">
    <source>
        <dbReference type="EMBL" id="CAG8599222.1"/>
    </source>
</evidence>
<accession>A0ACA9MMB9</accession>